<dbReference type="AlphaFoldDB" id="A0A5M6IFP5"/>
<reference evidence="1 2" key="1">
    <citation type="submission" date="2019-09" db="EMBL/GenBank/DDBJ databases">
        <title>Genome sequence of Roseospira marina, one of the more divergent members of the non-sulfur purple photosynthetic bacterial family, the Rhodospirillaceae.</title>
        <authorList>
            <person name="Meyer T."/>
            <person name="Kyndt J."/>
        </authorList>
    </citation>
    <scope>NUCLEOTIDE SEQUENCE [LARGE SCALE GENOMIC DNA]</scope>
    <source>
        <strain evidence="1 2">DSM 15113</strain>
    </source>
</reference>
<dbReference type="RefSeq" id="WP_150061130.1">
    <property type="nucleotide sequence ID" value="NZ_JACHII010000003.1"/>
</dbReference>
<dbReference type="EMBL" id="VWPJ01000002">
    <property type="protein sequence ID" value="KAA5607120.1"/>
    <property type="molecule type" value="Genomic_DNA"/>
</dbReference>
<organism evidence="1 2">
    <name type="scientific">Roseospira marina</name>
    <dbReference type="NCBI Taxonomy" id="140057"/>
    <lineage>
        <taxon>Bacteria</taxon>
        <taxon>Pseudomonadati</taxon>
        <taxon>Pseudomonadota</taxon>
        <taxon>Alphaproteobacteria</taxon>
        <taxon>Rhodospirillales</taxon>
        <taxon>Rhodospirillaceae</taxon>
        <taxon>Roseospira</taxon>
    </lineage>
</organism>
<dbReference type="PANTHER" id="PTHR10151:SF120">
    <property type="entry name" value="BIS(5'-ADENOSYL)-TRIPHOSPHATASE"/>
    <property type="match status" value="1"/>
</dbReference>
<name>A0A5M6IFP5_9PROT</name>
<proteinExistence type="predicted"/>
<gene>
    <name evidence="1" type="ORF">F1188_04240</name>
</gene>
<keyword evidence="2" id="KW-1185">Reference proteome</keyword>
<dbReference type="Pfam" id="PF01663">
    <property type="entry name" value="Phosphodiest"/>
    <property type="match status" value="1"/>
</dbReference>
<dbReference type="SUPFAM" id="SSF53649">
    <property type="entry name" value="Alkaline phosphatase-like"/>
    <property type="match status" value="1"/>
</dbReference>
<accession>A0A5M6IFP5</accession>
<dbReference type="InterPro" id="IPR002591">
    <property type="entry name" value="Phosphodiest/P_Trfase"/>
</dbReference>
<dbReference type="PANTHER" id="PTHR10151">
    <property type="entry name" value="ECTONUCLEOTIDE PYROPHOSPHATASE/PHOSPHODIESTERASE"/>
    <property type="match status" value="1"/>
</dbReference>
<dbReference type="Proteomes" id="UP000324065">
    <property type="component" value="Unassembled WGS sequence"/>
</dbReference>
<protein>
    <submittedName>
        <fullName evidence="1">Alkaline phosphatase family protein</fullName>
    </submittedName>
</protein>
<evidence type="ECO:0000313" key="2">
    <source>
        <dbReference type="Proteomes" id="UP000324065"/>
    </source>
</evidence>
<dbReference type="Gene3D" id="3.40.720.10">
    <property type="entry name" value="Alkaline Phosphatase, subunit A"/>
    <property type="match status" value="2"/>
</dbReference>
<dbReference type="OrthoDB" id="8580666at2"/>
<comment type="caution">
    <text evidence="1">The sequence shown here is derived from an EMBL/GenBank/DDBJ whole genome shotgun (WGS) entry which is preliminary data.</text>
</comment>
<sequence length="275" mass="29804">MTSHEAGKVILVVIDGLGLTTAVREMGFLEGLVAAGAARRRTVTSVLPSLSRPAYESIMTGLAPADHGITSNYVIRRSEFRSIFTEARAAGRVTAAVAFSWFAELANGLPFDPVDDRELDDGPGPIQHGRFYLMTPFPDPEVYWMAERMVRRCAPDLLLVHPMACDYVGHESGGESVPYRRAAALSDDLLAQRVPGWREAGYRVIVTADHGMCADGFHGGTEPAVREVPFYLIDPPEGVDWSDDTPPADQRAVAPTVLRLMGLDPAPSMTAPSLI</sequence>
<dbReference type="GO" id="GO:0016787">
    <property type="term" value="F:hydrolase activity"/>
    <property type="evidence" value="ECO:0007669"/>
    <property type="project" value="UniProtKB-ARBA"/>
</dbReference>
<dbReference type="InterPro" id="IPR017850">
    <property type="entry name" value="Alkaline_phosphatase_core_sf"/>
</dbReference>
<evidence type="ECO:0000313" key="1">
    <source>
        <dbReference type="EMBL" id="KAA5607120.1"/>
    </source>
</evidence>